<name>A0A9E4NH05_9GAMM</name>
<evidence type="ECO:0000313" key="4">
    <source>
        <dbReference type="Proteomes" id="UP000886674"/>
    </source>
</evidence>
<proteinExistence type="inferred from homology"/>
<dbReference type="Gene3D" id="3.30.700.10">
    <property type="entry name" value="Glycoprotein, Type 4 Pilin"/>
    <property type="match status" value="1"/>
</dbReference>
<sequence>MDRIITIEKIALLVLLPFLILNHAMAGKFYKCTDENGEIQYQQVACNSTIKQDTVHVYTGPKYRSQLGPKLMNDDEYIAQEDEPALTNRFKFQSELTQVLSLLSPIKMAVINFYMMNGSWPETPQALGFNQDNLKSSQIKQVLIGDKGAIVTWLSNNFGKEKKLVLAPFPVMDGTNFEWQCLANFPAQALELSGNSLCESRASY</sequence>
<dbReference type="InterPro" id="IPR025392">
    <property type="entry name" value="DUF4124"/>
</dbReference>
<evidence type="ECO:0000259" key="2">
    <source>
        <dbReference type="Pfam" id="PF13511"/>
    </source>
</evidence>
<dbReference type="Pfam" id="PF00114">
    <property type="entry name" value="Pilin"/>
    <property type="match status" value="1"/>
</dbReference>
<dbReference type="AlphaFoldDB" id="A0A9E4NH05"/>
<dbReference type="GO" id="GO:0009289">
    <property type="term" value="C:pilus"/>
    <property type="evidence" value="ECO:0007669"/>
    <property type="project" value="InterPro"/>
</dbReference>
<comment type="caution">
    <text evidence="3">The sequence shown here is derived from an EMBL/GenBank/DDBJ whole genome shotgun (WGS) entry which is preliminary data.</text>
</comment>
<accession>A0A9E4NH05</accession>
<reference evidence="3" key="1">
    <citation type="journal article" date="2021" name="Proc. Natl. Acad. Sci. U.S.A.">
        <title>Global biogeography of chemosynthetic symbionts reveals both localized and globally distributed symbiont groups. .</title>
        <authorList>
            <person name="Osvatic J.T."/>
            <person name="Wilkins L.G.E."/>
            <person name="Leibrecht L."/>
            <person name="Leray M."/>
            <person name="Zauner S."/>
            <person name="Polzin J."/>
            <person name="Camacho Y."/>
            <person name="Gros O."/>
            <person name="van Gils J.A."/>
            <person name="Eisen J.A."/>
            <person name="Petersen J.M."/>
            <person name="Yuen B."/>
        </authorList>
    </citation>
    <scope>NUCLEOTIDE SEQUENCE</scope>
    <source>
        <strain evidence="3">MAGclacostrist055</strain>
    </source>
</reference>
<gene>
    <name evidence="3" type="ORF">JAY77_03080</name>
</gene>
<dbReference type="EMBL" id="JAEPCR010000006">
    <property type="protein sequence ID" value="MCG7977118.1"/>
    <property type="molecule type" value="Genomic_DNA"/>
</dbReference>
<dbReference type="Pfam" id="PF13511">
    <property type="entry name" value="DUF4124"/>
    <property type="match status" value="1"/>
</dbReference>
<dbReference type="Proteomes" id="UP000886674">
    <property type="component" value="Unassembled WGS sequence"/>
</dbReference>
<organism evidence="3 4">
    <name type="scientific">Candidatus Thiodiazotropha taylori</name>
    <dbReference type="NCBI Taxonomy" id="2792791"/>
    <lineage>
        <taxon>Bacteria</taxon>
        <taxon>Pseudomonadati</taxon>
        <taxon>Pseudomonadota</taxon>
        <taxon>Gammaproteobacteria</taxon>
        <taxon>Chromatiales</taxon>
        <taxon>Sedimenticolaceae</taxon>
        <taxon>Candidatus Thiodiazotropha</taxon>
    </lineage>
</organism>
<dbReference type="SUPFAM" id="SSF54523">
    <property type="entry name" value="Pili subunits"/>
    <property type="match status" value="1"/>
</dbReference>
<feature type="domain" description="DUF4124" evidence="2">
    <location>
        <begin position="19"/>
        <end position="63"/>
    </location>
</feature>
<evidence type="ECO:0000256" key="1">
    <source>
        <dbReference type="ARBA" id="ARBA00005233"/>
    </source>
</evidence>
<protein>
    <submittedName>
        <fullName evidence="3">Pilin</fullName>
    </submittedName>
</protein>
<evidence type="ECO:0000313" key="3">
    <source>
        <dbReference type="EMBL" id="MCG7977118.1"/>
    </source>
</evidence>
<comment type="similarity">
    <text evidence="1">Belongs to the N-Me-Phe pilin family.</text>
</comment>
<dbReference type="InterPro" id="IPR045584">
    <property type="entry name" value="Pilin-like"/>
</dbReference>
<dbReference type="GO" id="GO:0007155">
    <property type="term" value="P:cell adhesion"/>
    <property type="evidence" value="ECO:0007669"/>
    <property type="project" value="InterPro"/>
</dbReference>
<dbReference type="InterPro" id="IPR001082">
    <property type="entry name" value="Pilin"/>
</dbReference>